<evidence type="ECO:0000313" key="4">
    <source>
        <dbReference type="Proteomes" id="UP000438448"/>
    </source>
</evidence>
<keyword evidence="4" id="KW-1185">Reference proteome</keyword>
<dbReference type="InterPro" id="IPR032710">
    <property type="entry name" value="NTF2-like_dom_sf"/>
</dbReference>
<name>A0A7K0D5E0_9NOCA</name>
<dbReference type="OrthoDB" id="1492465at2"/>
<dbReference type="SUPFAM" id="SSF54427">
    <property type="entry name" value="NTF2-like"/>
    <property type="match status" value="1"/>
</dbReference>
<dbReference type="CDD" id="cd00531">
    <property type="entry name" value="NTF2_like"/>
    <property type="match status" value="1"/>
</dbReference>
<comment type="caution">
    <text evidence="3">The sequence shown here is derived from an EMBL/GenBank/DDBJ whole genome shotgun (WGS) entry which is preliminary data.</text>
</comment>
<reference evidence="3 4" key="1">
    <citation type="submission" date="2019-10" db="EMBL/GenBank/DDBJ databases">
        <title>Nocardia macrotermitis sp. nov. and Nocardia aurantia sp. nov., isolated from the gut of fungus growing-termite Macrotermes natalensis.</title>
        <authorList>
            <person name="Benndorf R."/>
            <person name="Schwitalla J."/>
            <person name="Martin K."/>
            <person name="De Beer W."/>
            <person name="Kaster A.-K."/>
            <person name="Vollmers J."/>
            <person name="Poulsen M."/>
            <person name="Beemelmanns C."/>
        </authorList>
    </citation>
    <scope>NUCLEOTIDE SEQUENCE [LARGE SCALE GENOMIC DNA]</scope>
    <source>
        <strain evidence="3 4">RB20</strain>
    </source>
</reference>
<dbReference type="Pfam" id="PF13577">
    <property type="entry name" value="SnoaL_4"/>
    <property type="match status" value="1"/>
</dbReference>
<dbReference type="RefSeq" id="WP_153411672.1">
    <property type="nucleotide sequence ID" value="NZ_WEGK01000008.1"/>
</dbReference>
<evidence type="ECO:0000259" key="2">
    <source>
        <dbReference type="Pfam" id="PF13577"/>
    </source>
</evidence>
<dbReference type="Proteomes" id="UP000438448">
    <property type="component" value="Unassembled WGS sequence"/>
</dbReference>
<gene>
    <name evidence="3" type="ORF">NRB20_40590</name>
</gene>
<dbReference type="AlphaFoldDB" id="A0A7K0D5E0"/>
<protein>
    <recommendedName>
        <fullName evidence="2">SnoaL-like domain-containing protein</fullName>
    </recommendedName>
</protein>
<evidence type="ECO:0000313" key="3">
    <source>
        <dbReference type="EMBL" id="MQY20950.1"/>
    </source>
</evidence>
<dbReference type="EMBL" id="WEGK01000008">
    <property type="protein sequence ID" value="MQY20950.1"/>
    <property type="molecule type" value="Genomic_DNA"/>
</dbReference>
<proteinExistence type="predicted"/>
<feature type="domain" description="SnoaL-like" evidence="2">
    <location>
        <begin position="15"/>
        <end position="136"/>
    </location>
</feature>
<organism evidence="3 4">
    <name type="scientific">Nocardia macrotermitis</name>
    <dbReference type="NCBI Taxonomy" id="2585198"/>
    <lineage>
        <taxon>Bacteria</taxon>
        <taxon>Bacillati</taxon>
        <taxon>Actinomycetota</taxon>
        <taxon>Actinomycetes</taxon>
        <taxon>Mycobacteriales</taxon>
        <taxon>Nocardiaceae</taxon>
        <taxon>Nocardia</taxon>
    </lineage>
</organism>
<feature type="region of interest" description="Disordered" evidence="1">
    <location>
        <begin position="149"/>
        <end position="176"/>
    </location>
</feature>
<evidence type="ECO:0000256" key="1">
    <source>
        <dbReference type="SAM" id="MobiDB-lite"/>
    </source>
</evidence>
<dbReference type="InterPro" id="IPR037401">
    <property type="entry name" value="SnoaL-like"/>
</dbReference>
<dbReference type="Gene3D" id="3.10.450.50">
    <property type="match status" value="1"/>
</dbReference>
<sequence>MTDKLSDEQLAQLFAKQEITERLAAYCRAMDRIDLDLARSVFHPDAVLDYGAMFTGSTDEFAEFIGAVHPAFEGHVHHLGSIGINVHGDEAGSEAYVISRLRSRMDDGTFSDFVSYGRYVDEWQRRQGIWRISRRHYLHVLDETRPITAPAFPAGGSRDRNDPVYGALERPGKQNS</sequence>
<accession>A0A7K0D5E0</accession>